<evidence type="ECO:0008006" key="3">
    <source>
        <dbReference type="Google" id="ProtNLM"/>
    </source>
</evidence>
<proteinExistence type="predicted"/>
<comment type="caution">
    <text evidence="1">The sequence shown here is derived from an EMBL/GenBank/DDBJ whole genome shotgun (WGS) entry which is preliminary data.</text>
</comment>
<protein>
    <recommendedName>
        <fullName evidence="3">Alpha/beta hydrolase</fullName>
    </recommendedName>
</protein>
<evidence type="ECO:0000313" key="1">
    <source>
        <dbReference type="EMBL" id="TDP88054.1"/>
    </source>
</evidence>
<dbReference type="Gene3D" id="3.40.50.1820">
    <property type="entry name" value="alpha/beta hydrolase"/>
    <property type="match status" value="1"/>
</dbReference>
<gene>
    <name evidence="1" type="ORF">EV672_101190</name>
</gene>
<sequence>MNRPARFHEHHSATQPHAAAACLSWPQASAAPRLTRPQHPQRPSVRVLVIPGLRDSGDAHWQTWLQSQYVDAARVTQRDWHQPELSSWSERIGDTLARSSRHTLWVAVAHSFGCLALAQHLAHRLARQATSPSADGIEAPTQARIVAALMVAPADPVKFGLNAELPRASLGLPLTVIGSEDDPWMPLERARDWAHTWGGGFVNLGRVGHINTESGFGPWPLARQKVDHLVRQQQRLHTHLCGLACDTP</sequence>
<dbReference type="InterPro" id="IPR029058">
    <property type="entry name" value="AB_hydrolase_fold"/>
</dbReference>
<evidence type="ECO:0000313" key="2">
    <source>
        <dbReference type="Proteomes" id="UP000294593"/>
    </source>
</evidence>
<dbReference type="AlphaFoldDB" id="A0A4R6RN83"/>
<dbReference type="PROSITE" id="PS51257">
    <property type="entry name" value="PROKAR_LIPOPROTEIN"/>
    <property type="match status" value="1"/>
</dbReference>
<keyword evidence="2" id="KW-1185">Reference proteome</keyword>
<reference evidence="1 2" key="1">
    <citation type="submission" date="2019-03" db="EMBL/GenBank/DDBJ databases">
        <title>Genomic Encyclopedia of Type Strains, Phase IV (KMG-IV): sequencing the most valuable type-strain genomes for metagenomic binning, comparative biology and taxonomic classification.</title>
        <authorList>
            <person name="Goeker M."/>
        </authorList>
    </citation>
    <scope>NUCLEOTIDE SEQUENCE [LARGE SCALE GENOMIC DNA]</scope>
    <source>
        <strain evidence="1 2">DSM 11901</strain>
    </source>
</reference>
<dbReference type="Pfam" id="PF06821">
    <property type="entry name" value="Ser_hydrolase"/>
    <property type="match status" value="1"/>
</dbReference>
<accession>A0A4R6RN83</accession>
<dbReference type="EMBL" id="SNXW01000001">
    <property type="protein sequence ID" value="TDP88054.1"/>
    <property type="molecule type" value="Genomic_DNA"/>
</dbReference>
<dbReference type="GO" id="GO:0016787">
    <property type="term" value="F:hydrolase activity"/>
    <property type="evidence" value="ECO:0007669"/>
    <property type="project" value="InterPro"/>
</dbReference>
<dbReference type="InterPro" id="IPR010662">
    <property type="entry name" value="RBBP9/YdeN"/>
</dbReference>
<dbReference type="Proteomes" id="UP000294593">
    <property type="component" value="Unassembled WGS sequence"/>
</dbReference>
<organism evidence="1 2">
    <name type="scientific">Aquabacterium commune</name>
    <dbReference type="NCBI Taxonomy" id="70586"/>
    <lineage>
        <taxon>Bacteria</taxon>
        <taxon>Pseudomonadati</taxon>
        <taxon>Pseudomonadota</taxon>
        <taxon>Betaproteobacteria</taxon>
        <taxon>Burkholderiales</taxon>
        <taxon>Aquabacterium</taxon>
    </lineage>
</organism>
<dbReference type="SUPFAM" id="SSF53474">
    <property type="entry name" value="alpha/beta-Hydrolases"/>
    <property type="match status" value="1"/>
</dbReference>
<name>A0A4R6RN83_9BURK</name>
<dbReference type="RefSeq" id="WP_133605716.1">
    <property type="nucleotide sequence ID" value="NZ_SNXW01000001.1"/>
</dbReference>
<dbReference type="OrthoDB" id="9804993at2"/>